<dbReference type="InterPro" id="IPR013783">
    <property type="entry name" value="Ig-like_fold"/>
</dbReference>
<dbReference type="AlphaFoldDB" id="A0A0S7XPJ7"/>
<sequence>MKWAALWASAIAVLAAAALPAPAGQYRILLRAEPNRIPADGMATATIVAEVRLASGESAPDGLEVRFFASAGSLTPAATTVDGTARAVLTSARTPQTTTITAVAGDARQECRVEFVVDDYEGSESRSLSVTGDYVAYSPDLPLIVALGDARLRYRQLDVTARSLQYDTSGEVVRAQGTVTFRDADDEPLKGDRLCYELRRRFGYLRSENASGEFEWLRLMPGEAPQSVSRQEIDEEALEPFEHDGGGTWVVADEISILPGDRIHFRRASIYVEGMRTLSMPNYVVSL</sequence>
<feature type="chain" id="PRO_5006640177" description="Invasin domain-containing protein" evidence="1">
    <location>
        <begin position="24"/>
        <end position="287"/>
    </location>
</feature>
<evidence type="ECO:0000313" key="4">
    <source>
        <dbReference type="Proteomes" id="UP000052020"/>
    </source>
</evidence>
<accession>A0A0S7XPJ7</accession>
<dbReference type="Pfam" id="PF09134">
    <property type="entry name" value="Invasin_D3"/>
    <property type="match status" value="1"/>
</dbReference>
<dbReference type="EMBL" id="LIZY01000041">
    <property type="protein sequence ID" value="KPJ64123.1"/>
    <property type="molecule type" value="Genomic_DNA"/>
</dbReference>
<keyword evidence="1" id="KW-0732">Signal</keyword>
<dbReference type="SUPFAM" id="SSF49373">
    <property type="entry name" value="Invasin/intimin cell-adhesion fragments"/>
    <property type="match status" value="1"/>
</dbReference>
<name>A0A0S7XPJ7_9BACT</name>
<gene>
    <name evidence="3" type="ORF">AMK68_02250</name>
</gene>
<evidence type="ECO:0000259" key="2">
    <source>
        <dbReference type="Pfam" id="PF09134"/>
    </source>
</evidence>
<dbReference type="InterPro" id="IPR008964">
    <property type="entry name" value="Invasin/intimin_cell_adhesion"/>
</dbReference>
<feature type="domain" description="Invasin" evidence="2">
    <location>
        <begin position="30"/>
        <end position="116"/>
    </location>
</feature>
<protein>
    <recommendedName>
        <fullName evidence="2">Invasin domain-containing protein</fullName>
    </recommendedName>
</protein>
<proteinExistence type="predicted"/>
<feature type="signal peptide" evidence="1">
    <location>
        <begin position="1"/>
        <end position="23"/>
    </location>
</feature>
<dbReference type="Proteomes" id="UP000052020">
    <property type="component" value="Unassembled WGS sequence"/>
</dbReference>
<comment type="caution">
    <text evidence="3">The sequence shown here is derived from an EMBL/GenBank/DDBJ whole genome shotgun (WGS) entry which is preliminary data.</text>
</comment>
<reference evidence="3 4" key="1">
    <citation type="journal article" date="2015" name="Microbiome">
        <title>Genomic resolution of linkages in carbon, nitrogen, and sulfur cycling among widespread estuary sediment bacteria.</title>
        <authorList>
            <person name="Baker B.J."/>
            <person name="Lazar C.S."/>
            <person name="Teske A.P."/>
            <person name="Dick G.J."/>
        </authorList>
    </citation>
    <scope>NUCLEOTIDE SEQUENCE [LARGE SCALE GENOMIC DNA]</scope>
    <source>
        <strain evidence="3">DG_56</strain>
    </source>
</reference>
<feature type="non-terminal residue" evidence="3">
    <location>
        <position position="287"/>
    </location>
</feature>
<dbReference type="InterPro" id="IPR015217">
    <property type="entry name" value="Invasin_dom_3"/>
</dbReference>
<organism evidence="3 4">
    <name type="scientific">candidate division KD3-62 bacterium DG_56</name>
    <dbReference type="NCBI Taxonomy" id="1704032"/>
    <lineage>
        <taxon>Bacteria</taxon>
        <taxon>candidate division KD3-62</taxon>
    </lineage>
</organism>
<evidence type="ECO:0000256" key="1">
    <source>
        <dbReference type="SAM" id="SignalP"/>
    </source>
</evidence>
<evidence type="ECO:0000313" key="3">
    <source>
        <dbReference type="EMBL" id="KPJ64123.1"/>
    </source>
</evidence>
<dbReference type="Gene3D" id="2.60.40.10">
    <property type="entry name" value="Immunoglobulins"/>
    <property type="match status" value="1"/>
</dbReference>